<dbReference type="AlphaFoldDB" id="A0AAU2K4S1"/>
<sequence>MHGLTMWVVIGITGLVLVLVLVPALGGLDPMLLLVAVLTVPVLLLLNRFFPPLFGHRAEELAEAHGRRSATVEELPSALPTLRGVGADRLMLARHHRTGPPRRSARPRCASGRPTRAASCCAA</sequence>
<feature type="transmembrane region" description="Helical" evidence="6">
    <location>
        <begin position="7"/>
        <end position="25"/>
    </location>
</feature>
<dbReference type="GO" id="GO:0005886">
    <property type="term" value="C:plasma membrane"/>
    <property type="evidence" value="ECO:0007669"/>
    <property type="project" value="UniProtKB-SubCell"/>
</dbReference>
<dbReference type="EMBL" id="CP108264">
    <property type="protein sequence ID" value="WTU79023.1"/>
    <property type="molecule type" value="Genomic_DNA"/>
</dbReference>
<evidence type="ECO:0000256" key="2">
    <source>
        <dbReference type="ARBA" id="ARBA00022692"/>
    </source>
</evidence>
<evidence type="ECO:0000256" key="6">
    <source>
        <dbReference type="SAM" id="Phobius"/>
    </source>
</evidence>
<dbReference type="GO" id="GO:0140359">
    <property type="term" value="F:ABC-type transporter activity"/>
    <property type="evidence" value="ECO:0007669"/>
    <property type="project" value="InterPro"/>
</dbReference>
<gene>
    <name evidence="8" type="ORF">OG327_00185</name>
</gene>
<dbReference type="SUPFAM" id="SSF90123">
    <property type="entry name" value="ABC transporter transmembrane region"/>
    <property type="match status" value="1"/>
</dbReference>
<evidence type="ECO:0000256" key="5">
    <source>
        <dbReference type="SAM" id="MobiDB-lite"/>
    </source>
</evidence>
<feature type="domain" description="ABC transmembrane type-1" evidence="7">
    <location>
        <begin position="1"/>
        <end position="94"/>
    </location>
</feature>
<feature type="transmembrane region" description="Helical" evidence="6">
    <location>
        <begin position="31"/>
        <end position="50"/>
    </location>
</feature>
<keyword evidence="3 6" id="KW-1133">Transmembrane helix</keyword>
<protein>
    <recommendedName>
        <fullName evidence="7">ABC transmembrane type-1 domain-containing protein</fullName>
    </recommendedName>
</protein>
<accession>A0AAU2K4S1</accession>
<name>A0AAU2K4S1_9ACTN</name>
<dbReference type="InterPro" id="IPR011527">
    <property type="entry name" value="ABC1_TM_dom"/>
</dbReference>
<organism evidence="8">
    <name type="scientific">Streptomyces sp. NBC_00049</name>
    <dbReference type="NCBI Taxonomy" id="2903617"/>
    <lineage>
        <taxon>Bacteria</taxon>
        <taxon>Bacillati</taxon>
        <taxon>Actinomycetota</taxon>
        <taxon>Actinomycetes</taxon>
        <taxon>Kitasatosporales</taxon>
        <taxon>Streptomycetaceae</taxon>
        <taxon>Streptomyces</taxon>
    </lineage>
</organism>
<evidence type="ECO:0000256" key="1">
    <source>
        <dbReference type="ARBA" id="ARBA00004651"/>
    </source>
</evidence>
<dbReference type="InterPro" id="IPR036640">
    <property type="entry name" value="ABC1_TM_sf"/>
</dbReference>
<dbReference type="PROSITE" id="PS50929">
    <property type="entry name" value="ABC_TM1F"/>
    <property type="match status" value="1"/>
</dbReference>
<dbReference type="GO" id="GO:0005524">
    <property type="term" value="F:ATP binding"/>
    <property type="evidence" value="ECO:0007669"/>
    <property type="project" value="InterPro"/>
</dbReference>
<evidence type="ECO:0000313" key="8">
    <source>
        <dbReference type="EMBL" id="WTU79023.1"/>
    </source>
</evidence>
<feature type="compositionally biased region" description="Basic residues" evidence="5">
    <location>
        <begin position="96"/>
        <end position="106"/>
    </location>
</feature>
<keyword evidence="2 6" id="KW-0812">Transmembrane</keyword>
<evidence type="ECO:0000259" key="7">
    <source>
        <dbReference type="PROSITE" id="PS50929"/>
    </source>
</evidence>
<keyword evidence="4 6" id="KW-0472">Membrane</keyword>
<reference evidence="8" key="1">
    <citation type="submission" date="2022-10" db="EMBL/GenBank/DDBJ databases">
        <title>The complete genomes of actinobacterial strains from the NBC collection.</title>
        <authorList>
            <person name="Joergensen T.S."/>
            <person name="Alvarez Arevalo M."/>
            <person name="Sterndorff E.B."/>
            <person name="Faurdal D."/>
            <person name="Vuksanovic O."/>
            <person name="Mourched A.-S."/>
            <person name="Charusanti P."/>
            <person name="Shaw S."/>
            <person name="Blin K."/>
            <person name="Weber T."/>
        </authorList>
    </citation>
    <scope>NUCLEOTIDE SEQUENCE</scope>
    <source>
        <strain evidence="8">NBC_00049</strain>
    </source>
</reference>
<proteinExistence type="predicted"/>
<evidence type="ECO:0000256" key="4">
    <source>
        <dbReference type="ARBA" id="ARBA00023136"/>
    </source>
</evidence>
<feature type="region of interest" description="Disordered" evidence="5">
    <location>
        <begin position="96"/>
        <end position="118"/>
    </location>
</feature>
<evidence type="ECO:0000256" key="3">
    <source>
        <dbReference type="ARBA" id="ARBA00022989"/>
    </source>
</evidence>
<dbReference type="Gene3D" id="1.20.1560.10">
    <property type="entry name" value="ABC transporter type 1, transmembrane domain"/>
    <property type="match status" value="1"/>
</dbReference>
<comment type="subcellular location">
    <subcellularLocation>
        <location evidence="1">Cell membrane</location>
        <topology evidence="1">Multi-pass membrane protein</topology>
    </subcellularLocation>
</comment>